<dbReference type="RefSeq" id="WP_163493902.1">
    <property type="nucleotide sequence ID" value="NZ_CP048711.1"/>
</dbReference>
<sequence length="82" mass="9020">MLSPYTSFVAVEQQISRPPEQPLQPAAVPNTRPRGQAAQTFAYPQTATTAASKLFLGCLLLFIAVLVWVMRGPEIDHVPKQQ</sequence>
<reference evidence="3 4" key="1">
    <citation type="submission" date="2020-02" db="EMBL/GenBank/DDBJ databases">
        <title>Genome sequencing for Kineobactrum sp. M2.</title>
        <authorList>
            <person name="Park S.-J."/>
        </authorList>
    </citation>
    <scope>NUCLEOTIDE SEQUENCE [LARGE SCALE GENOMIC DNA]</scope>
    <source>
        <strain evidence="3 4">M2</strain>
    </source>
</reference>
<feature type="region of interest" description="Disordered" evidence="1">
    <location>
        <begin position="16"/>
        <end position="37"/>
    </location>
</feature>
<dbReference type="Proteomes" id="UP000477680">
    <property type="component" value="Chromosome"/>
</dbReference>
<keyword evidence="2" id="KW-1133">Transmembrane helix</keyword>
<keyword evidence="2" id="KW-0472">Membrane</keyword>
<dbReference type="AlphaFoldDB" id="A0A6C0TXU5"/>
<keyword evidence="4" id="KW-1185">Reference proteome</keyword>
<organism evidence="3 4">
    <name type="scientific">Kineobactrum salinum</name>
    <dbReference type="NCBI Taxonomy" id="2708301"/>
    <lineage>
        <taxon>Bacteria</taxon>
        <taxon>Pseudomonadati</taxon>
        <taxon>Pseudomonadota</taxon>
        <taxon>Gammaproteobacteria</taxon>
        <taxon>Cellvibrionales</taxon>
        <taxon>Halieaceae</taxon>
        <taxon>Kineobactrum</taxon>
    </lineage>
</organism>
<protein>
    <submittedName>
        <fullName evidence="3">Uncharacterized protein</fullName>
    </submittedName>
</protein>
<accession>A0A6C0TXU5</accession>
<evidence type="ECO:0000313" key="4">
    <source>
        <dbReference type="Proteomes" id="UP000477680"/>
    </source>
</evidence>
<evidence type="ECO:0000256" key="1">
    <source>
        <dbReference type="SAM" id="MobiDB-lite"/>
    </source>
</evidence>
<evidence type="ECO:0000313" key="3">
    <source>
        <dbReference type="EMBL" id="QIB64652.1"/>
    </source>
</evidence>
<proteinExistence type="predicted"/>
<keyword evidence="2" id="KW-0812">Transmembrane</keyword>
<evidence type="ECO:0000256" key="2">
    <source>
        <dbReference type="SAM" id="Phobius"/>
    </source>
</evidence>
<name>A0A6C0TXU5_9GAMM</name>
<feature type="transmembrane region" description="Helical" evidence="2">
    <location>
        <begin position="50"/>
        <end position="70"/>
    </location>
</feature>
<dbReference type="KEGG" id="kim:G3T16_03810"/>
<gene>
    <name evidence="3" type="ORF">G3T16_03810</name>
</gene>
<dbReference type="EMBL" id="CP048711">
    <property type="protein sequence ID" value="QIB64652.1"/>
    <property type="molecule type" value="Genomic_DNA"/>
</dbReference>